<dbReference type="SMART" id="SM00867">
    <property type="entry name" value="YceI"/>
    <property type="match status" value="1"/>
</dbReference>
<feature type="domain" description="Lipid/polyisoprenoid-binding YceI-like" evidence="1">
    <location>
        <begin position="35"/>
        <end position="193"/>
    </location>
</feature>
<protein>
    <recommendedName>
        <fullName evidence="1">Lipid/polyisoprenoid-binding YceI-like domain-containing protein</fullName>
    </recommendedName>
</protein>
<dbReference type="Gene3D" id="2.40.128.110">
    <property type="entry name" value="Lipid/polyisoprenoid-binding, YceI-like"/>
    <property type="match status" value="1"/>
</dbReference>
<dbReference type="PANTHER" id="PTHR34406">
    <property type="entry name" value="PROTEIN YCEI"/>
    <property type="match status" value="1"/>
</dbReference>
<comment type="caution">
    <text evidence="2">The sequence shown here is derived from an EMBL/GenBank/DDBJ whole genome shotgun (WGS) entry which is preliminary data.</text>
</comment>
<gene>
    <name evidence="2" type="ORF">GCM10007854_20650</name>
</gene>
<sequence length="196" mass="21665">MRAVILLFSILLCACNGGDVDPQPDTIERPVFEINYRVVPAESALTFTATQEGKTFEGAFSEFDAMIRFDADVLDMSRVWVVVAIDSLDAGHTDRNSTARTPAWLNVKDTPYGIFESETIRADGTGYVADGRLTLRGTSLPFSLPFALQETDGRAVMTAQVPLERLRWGIGEEWNKGDYVGLIVTLDIRVVAERTD</sequence>
<dbReference type="InterPro" id="IPR007372">
    <property type="entry name" value="Lipid/polyisoprenoid-bd_YceI"/>
</dbReference>
<dbReference type="PANTHER" id="PTHR34406:SF1">
    <property type="entry name" value="PROTEIN YCEI"/>
    <property type="match status" value="1"/>
</dbReference>
<dbReference type="InterPro" id="IPR036761">
    <property type="entry name" value="TTHA0802/YceI-like_sf"/>
</dbReference>
<dbReference type="PROSITE" id="PS51257">
    <property type="entry name" value="PROKAR_LIPOPROTEIN"/>
    <property type="match status" value="1"/>
</dbReference>
<dbReference type="Pfam" id="PF04264">
    <property type="entry name" value="YceI"/>
    <property type="match status" value="1"/>
</dbReference>
<name>A0ABQ5V362_9PROT</name>
<dbReference type="SUPFAM" id="SSF101874">
    <property type="entry name" value="YceI-like"/>
    <property type="match status" value="1"/>
</dbReference>
<dbReference type="RefSeq" id="WP_284372326.1">
    <property type="nucleotide sequence ID" value="NZ_BSNJ01000004.1"/>
</dbReference>
<reference evidence="2" key="2">
    <citation type="submission" date="2023-01" db="EMBL/GenBank/DDBJ databases">
        <title>Draft genome sequence of Algimonas porphyrae strain NBRC 108216.</title>
        <authorList>
            <person name="Sun Q."/>
            <person name="Mori K."/>
        </authorList>
    </citation>
    <scope>NUCLEOTIDE SEQUENCE</scope>
    <source>
        <strain evidence="2">NBRC 108216</strain>
    </source>
</reference>
<evidence type="ECO:0000313" key="3">
    <source>
        <dbReference type="Proteomes" id="UP001161390"/>
    </source>
</evidence>
<evidence type="ECO:0000259" key="1">
    <source>
        <dbReference type="SMART" id="SM00867"/>
    </source>
</evidence>
<keyword evidence="3" id="KW-1185">Reference proteome</keyword>
<evidence type="ECO:0000313" key="2">
    <source>
        <dbReference type="EMBL" id="GLQ21110.1"/>
    </source>
</evidence>
<organism evidence="2 3">
    <name type="scientific">Algimonas porphyrae</name>
    <dbReference type="NCBI Taxonomy" id="1128113"/>
    <lineage>
        <taxon>Bacteria</taxon>
        <taxon>Pseudomonadati</taxon>
        <taxon>Pseudomonadota</taxon>
        <taxon>Alphaproteobacteria</taxon>
        <taxon>Maricaulales</taxon>
        <taxon>Robiginitomaculaceae</taxon>
        <taxon>Algimonas</taxon>
    </lineage>
</organism>
<accession>A0ABQ5V362</accession>
<dbReference type="Proteomes" id="UP001161390">
    <property type="component" value="Unassembled WGS sequence"/>
</dbReference>
<reference evidence="2" key="1">
    <citation type="journal article" date="2014" name="Int. J. Syst. Evol. Microbiol.">
        <title>Complete genome of a new Firmicutes species belonging to the dominant human colonic microbiota ('Ruminococcus bicirculans') reveals two chromosomes and a selective capacity to utilize plant glucans.</title>
        <authorList>
            <consortium name="NISC Comparative Sequencing Program"/>
            <person name="Wegmann U."/>
            <person name="Louis P."/>
            <person name="Goesmann A."/>
            <person name="Henrissat B."/>
            <person name="Duncan S.H."/>
            <person name="Flint H.J."/>
        </authorList>
    </citation>
    <scope>NUCLEOTIDE SEQUENCE</scope>
    <source>
        <strain evidence="2">NBRC 108216</strain>
    </source>
</reference>
<proteinExistence type="predicted"/>
<dbReference type="EMBL" id="BSNJ01000004">
    <property type="protein sequence ID" value="GLQ21110.1"/>
    <property type="molecule type" value="Genomic_DNA"/>
</dbReference>